<dbReference type="EMBL" id="BDRX01000017">
    <property type="protein sequence ID" value="GBF90461.1"/>
    <property type="molecule type" value="Genomic_DNA"/>
</dbReference>
<dbReference type="Proteomes" id="UP000247498">
    <property type="component" value="Unassembled WGS sequence"/>
</dbReference>
<feature type="transmembrane region" description="Helical" evidence="9">
    <location>
        <begin position="356"/>
        <end position="378"/>
    </location>
</feature>
<feature type="transmembrane region" description="Helical" evidence="9">
    <location>
        <begin position="160"/>
        <end position="183"/>
    </location>
</feature>
<comment type="subcellular location">
    <subcellularLocation>
        <location evidence="1">Membrane</location>
        <topology evidence="1">Multi-pass membrane protein</topology>
    </subcellularLocation>
</comment>
<dbReference type="AlphaFoldDB" id="A0A2V0NS52"/>
<protein>
    <recommendedName>
        <fullName evidence="10">Major facilitator superfamily (MFS) profile domain-containing protein</fullName>
    </recommendedName>
</protein>
<feature type="region of interest" description="Disordered" evidence="8">
    <location>
        <begin position="537"/>
        <end position="640"/>
    </location>
</feature>
<evidence type="ECO:0000256" key="7">
    <source>
        <dbReference type="SAM" id="Coils"/>
    </source>
</evidence>
<dbReference type="SUPFAM" id="SSF103473">
    <property type="entry name" value="MFS general substrate transporter"/>
    <property type="match status" value="1"/>
</dbReference>
<dbReference type="GO" id="GO:0015144">
    <property type="term" value="F:carbohydrate transmembrane transporter activity"/>
    <property type="evidence" value="ECO:0007669"/>
    <property type="project" value="InterPro"/>
</dbReference>
<keyword evidence="3" id="KW-0813">Transport</keyword>
<feature type="transmembrane region" description="Helical" evidence="9">
    <location>
        <begin position="387"/>
        <end position="406"/>
    </location>
</feature>
<keyword evidence="12" id="KW-1185">Reference proteome</keyword>
<evidence type="ECO:0000256" key="1">
    <source>
        <dbReference type="ARBA" id="ARBA00004141"/>
    </source>
</evidence>
<keyword evidence="5 9" id="KW-1133">Transmembrane helix</keyword>
<organism evidence="11 12">
    <name type="scientific">Raphidocelis subcapitata</name>
    <dbReference type="NCBI Taxonomy" id="307507"/>
    <lineage>
        <taxon>Eukaryota</taxon>
        <taxon>Viridiplantae</taxon>
        <taxon>Chlorophyta</taxon>
        <taxon>core chlorophytes</taxon>
        <taxon>Chlorophyceae</taxon>
        <taxon>CS clade</taxon>
        <taxon>Sphaeropleales</taxon>
        <taxon>Selenastraceae</taxon>
        <taxon>Raphidocelis</taxon>
    </lineage>
</organism>
<feature type="transmembrane region" description="Helical" evidence="9">
    <location>
        <begin position="483"/>
        <end position="507"/>
    </location>
</feature>
<dbReference type="GO" id="GO:0016020">
    <property type="term" value="C:membrane"/>
    <property type="evidence" value="ECO:0007669"/>
    <property type="project" value="UniProtKB-SubCell"/>
</dbReference>
<dbReference type="Gene3D" id="1.20.1250.20">
    <property type="entry name" value="MFS general substrate transporter like domains"/>
    <property type="match status" value="1"/>
</dbReference>
<dbReference type="InterPro" id="IPR036259">
    <property type="entry name" value="MFS_trans_sf"/>
</dbReference>
<evidence type="ECO:0000256" key="6">
    <source>
        <dbReference type="ARBA" id="ARBA00023136"/>
    </source>
</evidence>
<sequence>MPSSGRRALGAAGARCRAWWARPCLSGVTTPVVLVVWVAVSVEGLRGYSHELFRGVRNSLARDEAAELTARGLDAAAAANAAGWLGAWRASLLGCNHDVTSAPHGEIAFGTSIDIVSTVGAALCAGWLTARVGRRAVVFAGVLIRAVGQLVGGVGGNYALYAAGFALHTVGSVLALQAMLIEVIEVSPAEHRGKLAALTGAAMACGWTLADSVVYGLRLAEAQMEQWHSGFRLSLLLALWPSLMLLVVLPWMLDTPGSLLQRGRIDEARQALQSLRGELADIRAEFEAMLRTANEGKGRGQLSMLLSRPQLPSLFLVLGLALSAAVPNVKWLIESDVSDSNFLVMRFEPNRALEPFLNMVLAPGVAYLVGALVTVALADRVGCRRLLIFYSAVYCLCGFALAGLLWHREGEWKWGHKGVRKLSFGLLYVLCALSIGGSPTINSILTAELLTIHTRSAGVAMYEMAYFLGFKAFRHAISHTSCVAWPVIIACTAGVAGLSALFAWLLVPDTTAVPLDAIPARRIYTHWLWRRFAPQPALPRQRPPAAPPRRRRWRRRAAAEEAGGGGGDLAPGSIPEGDCGGEGNGTAAAATAEATAAEAATATAAAAAVGAAGEPPHRDAPQEAPQGATSPPRPHDPLQR</sequence>
<evidence type="ECO:0000313" key="11">
    <source>
        <dbReference type="EMBL" id="GBF90461.1"/>
    </source>
</evidence>
<dbReference type="InParanoid" id="A0A2V0NS52"/>
<feature type="transmembrane region" description="Helical" evidence="9">
    <location>
        <begin position="195"/>
        <end position="215"/>
    </location>
</feature>
<feature type="compositionally biased region" description="Low complexity" evidence="8">
    <location>
        <begin position="585"/>
        <end position="614"/>
    </location>
</feature>
<evidence type="ECO:0000256" key="9">
    <source>
        <dbReference type="SAM" id="Phobius"/>
    </source>
</evidence>
<evidence type="ECO:0000256" key="5">
    <source>
        <dbReference type="ARBA" id="ARBA00022989"/>
    </source>
</evidence>
<comment type="caution">
    <text evidence="11">The sequence shown here is derived from an EMBL/GenBank/DDBJ whole genome shotgun (WGS) entry which is preliminary data.</text>
</comment>
<dbReference type="InterPro" id="IPR020846">
    <property type="entry name" value="MFS_dom"/>
</dbReference>
<dbReference type="InterPro" id="IPR045262">
    <property type="entry name" value="STP/PLT_plant"/>
</dbReference>
<evidence type="ECO:0000259" key="10">
    <source>
        <dbReference type="PROSITE" id="PS50850"/>
    </source>
</evidence>
<evidence type="ECO:0000256" key="2">
    <source>
        <dbReference type="ARBA" id="ARBA00010992"/>
    </source>
</evidence>
<accession>A0A2V0NS52</accession>
<keyword evidence="4 9" id="KW-0812">Transmembrane</keyword>
<gene>
    <name evidence="11" type="ORF">Rsub_03457</name>
</gene>
<evidence type="ECO:0000313" key="12">
    <source>
        <dbReference type="Proteomes" id="UP000247498"/>
    </source>
</evidence>
<evidence type="ECO:0000256" key="3">
    <source>
        <dbReference type="ARBA" id="ARBA00022448"/>
    </source>
</evidence>
<dbReference type="Pfam" id="PF00083">
    <property type="entry name" value="Sugar_tr"/>
    <property type="match status" value="1"/>
</dbReference>
<keyword evidence="6 9" id="KW-0472">Membrane</keyword>
<dbReference type="OrthoDB" id="508119at2759"/>
<comment type="similarity">
    <text evidence="2">Belongs to the major facilitator superfamily. Sugar transporter (TC 2.A.1.1) family.</text>
</comment>
<feature type="domain" description="Major facilitator superfamily (MFS) profile" evidence="10">
    <location>
        <begin position="32"/>
        <end position="511"/>
    </location>
</feature>
<dbReference type="PANTHER" id="PTHR23500:SF357">
    <property type="entry name" value="IP12678P"/>
    <property type="match status" value="1"/>
</dbReference>
<name>A0A2V0NS52_9CHLO</name>
<feature type="transmembrane region" description="Helical" evidence="9">
    <location>
        <begin position="107"/>
        <end position="129"/>
    </location>
</feature>
<feature type="coiled-coil region" evidence="7">
    <location>
        <begin position="265"/>
        <end position="292"/>
    </location>
</feature>
<evidence type="ECO:0000256" key="4">
    <source>
        <dbReference type="ARBA" id="ARBA00022692"/>
    </source>
</evidence>
<feature type="transmembrane region" description="Helical" evidence="9">
    <location>
        <begin position="20"/>
        <end position="40"/>
    </location>
</feature>
<feature type="transmembrane region" description="Helical" evidence="9">
    <location>
        <begin position="235"/>
        <end position="253"/>
    </location>
</feature>
<keyword evidence="7" id="KW-0175">Coiled coil</keyword>
<proteinExistence type="inferred from homology"/>
<feature type="transmembrane region" description="Helical" evidence="9">
    <location>
        <begin position="426"/>
        <end position="447"/>
    </location>
</feature>
<dbReference type="InterPro" id="IPR005828">
    <property type="entry name" value="MFS_sugar_transport-like"/>
</dbReference>
<dbReference type="PANTHER" id="PTHR23500">
    <property type="entry name" value="SOLUTE CARRIER FAMILY 2, FACILITATED GLUCOSE TRANSPORTER"/>
    <property type="match status" value="1"/>
</dbReference>
<reference evidence="11 12" key="1">
    <citation type="journal article" date="2018" name="Sci. Rep.">
        <title>Raphidocelis subcapitata (=Pseudokirchneriella subcapitata) provides an insight into genome evolution and environmental adaptations in the Sphaeropleales.</title>
        <authorList>
            <person name="Suzuki S."/>
            <person name="Yamaguchi H."/>
            <person name="Nakajima N."/>
            <person name="Kawachi M."/>
        </authorList>
    </citation>
    <scope>NUCLEOTIDE SEQUENCE [LARGE SCALE GENOMIC DNA]</scope>
    <source>
        <strain evidence="11 12">NIES-35</strain>
    </source>
</reference>
<dbReference type="PROSITE" id="PS50850">
    <property type="entry name" value="MFS"/>
    <property type="match status" value="1"/>
</dbReference>
<evidence type="ECO:0000256" key="8">
    <source>
        <dbReference type="SAM" id="MobiDB-lite"/>
    </source>
</evidence>